<evidence type="ECO:0000313" key="4">
    <source>
        <dbReference type="EMBL" id="MPM50720.1"/>
    </source>
</evidence>
<sequence length="66" mass="7282">MKGAKFAEEVSEAKKAVKILGGEIVTVKEVKLPGLEDVRAVIYIKKTSETPTQYPRRSGLPEKKPL</sequence>
<dbReference type="Gene3D" id="3.40.50.150">
    <property type="entry name" value="Vaccinia Virus protein VP39"/>
    <property type="match status" value="1"/>
</dbReference>
<dbReference type="GO" id="GO:0070043">
    <property type="term" value="F:rRNA (guanine-N7-)-methyltransferase activity"/>
    <property type="evidence" value="ECO:0007669"/>
    <property type="project" value="TreeGrafter"/>
</dbReference>
<reference evidence="4" key="1">
    <citation type="submission" date="2019-08" db="EMBL/GenBank/DDBJ databases">
        <authorList>
            <person name="Kucharzyk K."/>
            <person name="Murdoch R.W."/>
            <person name="Higgins S."/>
            <person name="Loffler F."/>
        </authorList>
    </citation>
    <scope>NUCLEOTIDE SEQUENCE</scope>
</reference>
<evidence type="ECO:0000256" key="1">
    <source>
        <dbReference type="ARBA" id="ARBA00022490"/>
    </source>
</evidence>
<keyword evidence="1" id="KW-0963">Cytoplasm</keyword>
<dbReference type="PANTHER" id="PTHR31760:SF0">
    <property type="entry name" value="S-ADENOSYL-L-METHIONINE-DEPENDENT METHYLTRANSFERASES SUPERFAMILY PROTEIN"/>
    <property type="match status" value="1"/>
</dbReference>
<comment type="caution">
    <text evidence="4">The sequence shown here is derived from an EMBL/GenBank/DDBJ whole genome shotgun (WGS) entry which is preliminary data.</text>
</comment>
<organism evidence="4">
    <name type="scientific">bioreactor metagenome</name>
    <dbReference type="NCBI Taxonomy" id="1076179"/>
    <lineage>
        <taxon>unclassified sequences</taxon>
        <taxon>metagenomes</taxon>
        <taxon>ecological metagenomes</taxon>
    </lineage>
</organism>
<dbReference type="GO" id="GO:0005829">
    <property type="term" value="C:cytosol"/>
    <property type="evidence" value="ECO:0007669"/>
    <property type="project" value="TreeGrafter"/>
</dbReference>
<dbReference type="EMBL" id="VSSQ01013093">
    <property type="protein sequence ID" value="MPM50720.1"/>
    <property type="molecule type" value="Genomic_DNA"/>
</dbReference>
<accession>A0A645AC31</accession>
<keyword evidence="3 4" id="KW-0808">Transferase</keyword>
<dbReference type="EC" id="2.1.1.-" evidence="4"/>
<keyword evidence="4" id="KW-0489">Methyltransferase</keyword>
<dbReference type="PANTHER" id="PTHR31760">
    <property type="entry name" value="S-ADENOSYL-L-METHIONINE-DEPENDENT METHYLTRANSFERASES SUPERFAMILY PROTEIN"/>
    <property type="match status" value="1"/>
</dbReference>
<dbReference type="InterPro" id="IPR029063">
    <property type="entry name" value="SAM-dependent_MTases_sf"/>
</dbReference>
<protein>
    <submittedName>
        <fullName evidence="4">Ribosomal RNA small subunit methyltransferase G</fullName>
        <ecNumber evidence="4">2.1.1.-</ecNumber>
    </submittedName>
</protein>
<keyword evidence="2" id="KW-0698">rRNA processing</keyword>
<evidence type="ECO:0000256" key="3">
    <source>
        <dbReference type="ARBA" id="ARBA00022679"/>
    </source>
</evidence>
<evidence type="ECO:0000256" key="2">
    <source>
        <dbReference type="ARBA" id="ARBA00022552"/>
    </source>
</evidence>
<name>A0A645AC31_9ZZZZ</name>
<proteinExistence type="predicted"/>
<dbReference type="AlphaFoldDB" id="A0A645AC31"/>
<dbReference type="InterPro" id="IPR003682">
    <property type="entry name" value="rRNA_ssu_MeTfrase_G"/>
</dbReference>
<gene>
    <name evidence="4" type="primary">rsmG_36</name>
    <name evidence="4" type="ORF">SDC9_97463</name>
</gene>